<dbReference type="InterPro" id="IPR009081">
    <property type="entry name" value="PP-bd_ACP"/>
</dbReference>
<keyword evidence="4" id="KW-0276">Fatty acid metabolism</keyword>
<reference evidence="9 10" key="1">
    <citation type="journal article" date="2011" name="Science">
        <title>The Selaginella genome identifies genetic changes associated with the evolution of vascular plants.</title>
        <authorList>
            <person name="Banks J.A."/>
            <person name="Nishiyama T."/>
            <person name="Hasebe M."/>
            <person name="Bowman J.L."/>
            <person name="Gribskov M."/>
            <person name="dePamphilis C."/>
            <person name="Albert V.A."/>
            <person name="Aono N."/>
            <person name="Aoyama T."/>
            <person name="Ambrose B.A."/>
            <person name="Ashton N.W."/>
            <person name="Axtell M.J."/>
            <person name="Barker E."/>
            <person name="Barker M.S."/>
            <person name="Bennetzen J.L."/>
            <person name="Bonawitz N.D."/>
            <person name="Chapple C."/>
            <person name="Cheng C."/>
            <person name="Correa L.G."/>
            <person name="Dacre M."/>
            <person name="DeBarry J."/>
            <person name="Dreyer I."/>
            <person name="Elias M."/>
            <person name="Engstrom E.M."/>
            <person name="Estelle M."/>
            <person name="Feng L."/>
            <person name="Finet C."/>
            <person name="Floyd S.K."/>
            <person name="Frommer W.B."/>
            <person name="Fujita T."/>
            <person name="Gramzow L."/>
            <person name="Gutensohn M."/>
            <person name="Harholt J."/>
            <person name="Hattori M."/>
            <person name="Heyl A."/>
            <person name="Hirai T."/>
            <person name="Hiwatashi Y."/>
            <person name="Ishikawa M."/>
            <person name="Iwata M."/>
            <person name="Karol K.G."/>
            <person name="Koehler B."/>
            <person name="Kolukisaoglu U."/>
            <person name="Kubo M."/>
            <person name="Kurata T."/>
            <person name="Lalonde S."/>
            <person name="Li K."/>
            <person name="Li Y."/>
            <person name="Litt A."/>
            <person name="Lyons E."/>
            <person name="Manning G."/>
            <person name="Maruyama T."/>
            <person name="Michael T.P."/>
            <person name="Mikami K."/>
            <person name="Miyazaki S."/>
            <person name="Morinaga S."/>
            <person name="Murata T."/>
            <person name="Mueller-Roeber B."/>
            <person name="Nelson D.R."/>
            <person name="Obara M."/>
            <person name="Oguri Y."/>
            <person name="Olmstead R.G."/>
            <person name="Onodera N."/>
            <person name="Petersen B.L."/>
            <person name="Pils B."/>
            <person name="Prigge M."/>
            <person name="Rensing S.A."/>
            <person name="Riano-Pachon D.M."/>
            <person name="Roberts A.W."/>
            <person name="Sato Y."/>
            <person name="Scheller H.V."/>
            <person name="Schulz B."/>
            <person name="Schulz C."/>
            <person name="Shakirov E.V."/>
            <person name="Shibagaki N."/>
            <person name="Shinohara N."/>
            <person name="Shippen D.E."/>
            <person name="Soerensen I."/>
            <person name="Sotooka R."/>
            <person name="Sugimoto N."/>
            <person name="Sugita M."/>
            <person name="Sumikawa N."/>
            <person name="Tanurdzic M."/>
            <person name="Theissen G."/>
            <person name="Ulvskov P."/>
            <person name="Wakazuki S."/>
            <person name="Weng J.K."/>
            <person name="Willats W.W."/>
            <person name="Wipf D."/>
            <person name="Wolf P.G."/>
            <person name="Yang L."/>
            <person name="Zimmer A.D."/>
            <person name="Zhu Q."/>
            <person name="Mitros T."/>
            <person name="Hellsten U."/>
            <person name="Loque D."/>
            <person name="Otillar R."/>
            <person name="Salamov A."/>
            <person name="Schmutz J."/>
            <person name="Shapiro H."/>
            <person name="Lindquist E."/>
            <person name="Lucas S."/>
            <person name="Rokhsar D."/>
            <person name="Grigoriev I.V."/>
        </authorList>
    </citation>
    <scope>NUCLEOTIDE SEQUENCE [LARGE SCALE GENOMIC DNA]</scope>
</reference>
<evidence type="ECO:0000256" key="2">
    <source>
        <dbReference type="ARBA" id="ARBA00022553"/>
    </source>
</evidence>
<dbReference type="Gene3D" id="2.40.180.10">
    <property type="entry name" value="Catalase core domain"/>
    <property type="match status" value="1"/>
</dbReference>
<feature type="region of interest" description="Disordered" evidence="6">
    <location>
        <begin position="2026"/>
        <end position="2046"/>
    </location>
</feature>
<dbReference type="GO" id="GO:0006631">
    <property type="term" value="P:fatty acid metabolic process"/>
    <property type="evidence" value="ECO:0007669"/>
    <property type="project" value="UniProtKB-KW"/>
</dbReference>
<keyword evidence="3" id="KW-0436">Ligase</keyword>
<dbReference type="InterPro" id="IPR025110">
    <property type="entry name" value="AMP-bd_C"/>
</dbReference>
<dbReference type="eggNOG" id="KOG3628">
    <property type="taxonomic scope" value="Eukaryota"/>
</dbReference>
<feature type="transmembrane region" description="Helical" evidence="7">
    <location>
        <begin position="1588"/>
        <end position="1610"/>
    </location>
</feature>
<dbReference type="Gene3D" id="3.40.50.12780">
    <property type="entry name" value="N-terminal domain of ligase-like"/>
    <property type="match status" value="1"/>
</dbReference>
<sequence>MEASAVHELLEELHPSLPRSSRICVVGGGPSGVSAAYALWKLGYEQVTLIEKHHTVGGMCESVDIQVARVGMEDMAAHKLSLVDSKTGTYQDLGIARDYISMIQITLDLQAQAASTGKTGVHALSSLAPETAAEFAAKHGMGRIPEAVATGYTASGYGFPHEQDIPYAYLHEFVRTSMFGKVCRIKGGYTGLWQGVARLLPRVRLNTRVTEIRRRGSGRGVTVCTSSSDGGEESEELEFDKIVISGAIPFAPPGAELMTLGDEEASLFSRVRTMDYYTTVLEISRFENKFPAGFYYFKDNVEDAKEIGHPVAMQKFYADTNIYLFWSYGNAQVSQEMMTALLLQDVARIGGTVERIVLQRKWNYFPHIGSQDMRSGLYDRLESLQGCNDTYYVGGLFAFELTERNAAYAMNLIAKNFGTPAKVKVELFLLPIKLDEAEGGDLEVTSEATGGEFPDLPCLDSYLHFYAKHSVARDKVLYTWLDDKGDESGSRTYAQLHNNANTIAHNLVTHKVTLHDGDRVLLLYNPGLEFIEAFFGCLRANVLPVPLIPPDVASRGSSSSSSHALAKVENVAAACGAKAILSTVAYHTAVRASAIRDTLLSRSGGRPSWPKLPWMHTDLWVSKQNKEAEDYFRGRGEAEESERCCFLQFTSGSTGDPKGVIITHSALIHNVKLMRRRYKSTSRTVLVSWLPQYHDMGLIGGLFTALVSGGTAILLSPTNFIRRPLLWLEAMSKYGATHSAAPNFAFDLVVNKMNQQPGITYQLSCLKFLMVSAEPVRSSTLKRFLKTMESSGLKEEVVAPGYGLAENCVFVSVAWGRGRPLVVDWQGKVCCGYVDRGNPDVDVRIVDPETGVEVGDGVEGEIWVRSPSNGAGYWGNERLSQDTFHARLEGGEEANRFLRTGDLGRVVKGMLFVTGRIKDLIIIRGRNVYPSDIEKTVEACSGSLRPGCCAAFGAPGRALHSKGIKVCDEDEVGVVVVAEVRDESKVDPEQLTAHISSMVASEHGLSVASVRLVKPRTISKTSSGKIRRLDCLKQFTEDRLDSISPTIEKTKKILRLRRSRTFSGTPSVIPPTPPPSAASVARSKAGVTSFLTEILAEKLGLSQAQVLSTKSFADYGLDSSSVVWAAHKLSSFLGVHVAAIDIYTAGCISELADSVESLVLTTKSSTSSQPVVPPAIPETDVSAKGPSKTEISNFICQIISERTGIDLSKLSPSQSFANYGLDSVAVVWASQKLSNFLGVHVAAIDIYTAGCISELCDVVDGLVGKTVVTQQQQGTEIDDKASLSSCRGGPYTDDDFEGEIVTDSQLESGILPSLQRQVCITLLQLLGIIYVAWTLLVPAAFILRQFTSLVADRPVVAAVLCAPLCWLLYMAATALAASLGTSFLLPVLHLRTTVPLWSLNFVRWWTCYRLQDFASARIVATQLRGTVFVNWWYRLLGAQIGSGVELETTDITDPWLVVLGDGAAIGEGATLQCHEVKAGAVQFKPIRIGRRCSIGPYSFIGLGASLRATSVSPLTSTGDCFFSFLLASYHLSLQDKNSTMLYTLCQAAGLYVVSLVSAISGVVGYVVFVWLVDKLGILPAGARESQTGYIVSSLLSTFPWAVTAAIPLSVFQDPSSIVDYLIYVALQGKLLALVLCMGCAYIGYGASLCWMTWLLKWILVGKLERKGEVRKNSSFGYRLWLVRRLLATTHARFTFLLTGTEALCFYLRVLGAKVGDRASVRAINAILDPDLLDLGSGSHLGDFAKVITSDNGCYARLDVGTGCVVGAQSVLMPGSCMEESSWLGALSVATSGFTLKQGGVYLGVENPTMVYNHASVAHEQDSRIVAMDAEYRKTVANLSAHIGKTSHSVKSRYFHRAGICGKGRLTVLEDLDSSFPRHDVFSKGKSYSVVVRHSNSLSSDDDARPDARGASLRILRHDHSSLHESLVDLTLKTGQAFYARNIADFVTWLTTSSKRREEIVKDSPHRGDAVWDSLRLGNSYAELHYYSNVSRLFKSASSPKREWYVRFRMRPLDPQYGVDEGRIAREGVLPPDTGALPRRDKDERSPSYLRDDFARRLASPQGVDYVLQLQLRPVPDSLAERDLAIDCTRAWDEQAFPYVDVAAIHLDELVDPALTEAMRFNPRNGVPSLDMIPATSLRESASIDHGRSVAYDIAQYVRNGAELPGAWKALLRDSDVPLANDISNDGNIGCPALSGCLPPNVAVLPETNCKTATATAKTRLKFGLIRSMQPLLQLLAPATLLGLSQLAALLPAALIASRAPRSDWLFLALVLLSYMVSALVLSLGSISARRILVGGRKGVQEKSRSELWGLRSLQDTVWQCVNSVACGYFLDLTRGSALSTGYLRQLGASIDTAGVYMDTLYALNPDRLSVKTGSSIGRDALLFGHVYEGGGDVHFGSNGVGEYAFVGARSLLLPGSSLEDGAELRPLGLAMKNELVKAF</sequence>
<feature type="transmembrane region" description="Helical" evidence="7">
    <location>
        <begin position="1322"/>
        <end position="1343"/>
    </location>
</feature>
<dbReference type="CDD" id="cd05931">
    <property type="entry name" value="FAAL"/>
    <property type="match status" value="1"/>
</dbReference>
<evidence type="ECO:0000313" key="9">
    <source>
        <dbReference type="EMBL" id="EFJ20474.1"/>
    </source>
</evidence>
<accession>D8S4R0</accession>
<dbReference type="SUPFAM" id="SSF56634">
    <property type="entry name" value="Heme-dependent catalase-like"/>
    <property type="match status" value="1"/>
</dbReference>
<gene>
    <name evidence="9" type="ORF">SELMODRAFT_108866</name>
</gene>
<dbReference type="Pfam" id="PF13450">
    <property type="entry name" value="NAD_binding_8"/>
    <property type="match status" value="1"/>
</dbReference>
<protein>
    <recommendedName>
        <fullName evidence="8">Carrier domain-containing protein</fullName>
    </recommendedName>
</protein>
<dbReference type="InterPro" id="IPR002937">
    <property type="entry name" value="Amino_oxidase"/>
</dbReference>
<dbReference type="Gene3D" id="3.50.50.60">
    <property type="entry name" value="FAD/NAD(P)-binding domain"/>
    <property type="match status" value="2"/>
</dbReference>
<evidence type="ECO:0000256" key="1">
    <source>
        <dbReference type="ARBA" id="ARBA00022450"/>
    </source>
</evidence>
<evidence type="ECO:0000259" key="8">
    <source>
        <dbReference type="PROSITE" id="PS50075"/>
    </source>
</evidence>
<dbReference type="InterPro" id="IPR000873">
    <property type="entry name" value="AMP-dep_synth/lig_dom"/>
</dbReference>
<keyword evidence="7" id="KW-0812">Transmembrane</keyword>
<feature type="transmembrane region" description="Helical" evidence="7">
    <location>
        <begin position="1551"/>
        <end position="1572"/>
    </location>
</feature>
<keyword evidence="7" id="KW-1133">Transmembrane helix</keyword>
<dbReference type="SUPFAM" id="SSF51161">
    <property type="entry name" value="Trimeric LpxA-like enzymes"/>
    <property type="match status" value="1"/>
</dbReference>
<keyword evidence="1" id="KW-0596">Phosphopantetheine</keyword>
<dbReference type="Pfam" id="PF01593">
    <property type="entry name" value="Amino_oxidase"/>
    <property type="match status" value="1"/>
</dbReference>
<evidence type="ECO:0000256" key="4">
    <source>
        <dbReference type="ARBA" id="ARBA00022832"/>
    </source>
</evidence>
<dbReference type="InterPro" id="IPR036188">
    <property type="entry name" value="FAD/NAD-bd_sf"/>
</dbReference>
<dbReference type="SMART" id="SM00823">
    <property type="entry name" value="PKS_PP"/>
    <property type="match status" value="2"/>
</dbReference>
<dbReference type="Pfam" id="PF00550">
    <property type="entry name" value="PP-binding"/>
    <property type="match status" value="2"/>
</dbReference>
<dbReference type="SUPFAM" id="SSF51905">
    <property type="entry name" value="FAD/NAD(P)-binding domain"/>
    <property type="match status" value="1"/>
</dbReference>
<dbReference type="GO" id="GO:0031177">
    <property type="term" value="F:phosphopantetheine binding"/>
    <property type="evidence" value="ECO:0007669"/>
    <property type="project" value="InterPro"/>
</dbReference>
<dbReference type="SUPFAM" id="SSF56801">
    <property type="entry name" value="Acetyl-CoA synthetase-like"/>
    <property type="match status" value="1"/>
</dbReference>
<feature type="transmembrane region" description="Helical" evidence="7">
    <location>
        <begin position="1630"/>
        <end position="1655"/>
    </location>
</feature>
<evidence type="ECO:0000256" key="3">
    <source>
        <dbReference type="ARBA" id="ARBA00022598"/>
    </source>
</evidence>
<dbReference type="Pfam" id="PF00501">
    <property type="entry name" value="AMP-binding"/>
    <property type="match status" value="1"/>
</dbReference>
<dbReference type="InterPro" id="IPR045851">
    <property type="entry name" value="AMP-bd_C_sf"/>
</dbReference>
<dbReference type="HOGENOM" id="CLU_230155_0_0_1"/>
<keyword evidence="2" id="KW-0597">Phosphoprotein</keyword>
<organism evidence="10">
    <name type="scientific">Selaginella moellendorffii</name>
    <name type="common">Spikemoss</name>
    <dbReference type="NCBI Taxonomy" id="88036"/>
    <lineage>
        <taxon>Eukaryota</taxon>
        <taxon>Viridiplantae</taxon>
        <taxon>Streptophyta</taxon>
        <taxon>Embryophyta</taxon>
        <taxon>Tracheophyta</taxon>
        <taxon>Lycopodiopsida</taxon>
        <taxon>Selaginellales</taxon>
        <taxon>Selaginellaceae</taxon>
        <taxon>Selaginella</taxon>
    </lineage>
</organism>
<feature type="domain" description="Carrier" evidence="8">
    <location>
        <begin position="1085"/>
        <end position="1159"/>
    </location>
</feature>
<dbReference type="Proteomes" id="UP000001514">
    <property type="component" value="Unassembled WGS sequence"/>
</dbReference>
<dbReference type="PANTHER" id="PTHR22754:SF32">
    <property type="entry name" value="DISCO-INTERACTING PROTEIN 2"/>
    <property type="match status" value="1"/>
</dbReference>
<dbReference type="InParanoid" id="D8S4R0"/>
<proteinExistence type="predicted"/>
<dbReference type="Gene3D" id="3.30.300.30">
    <property type="match status" value="1"/>
</dbReference>
<feature type="transmembrane region" description="Helical" evidence="7">
    <location>
        <begin position="2264"/>
        <end position="2286"/>
    </location>
</feature>
<evidence type="ECO:0000313" key="10">
    <source>
        <dbReference type="Proteomes" id="UP000001514"/>
    </source>
</evidence>
<dbReference type="PANTHER" id="PTHR22754">
    <property type="entry name" value="DISCO-INTERACTING PROTEIN 2 DIP2 -RELATED"/>
    <property type="match status" value="1"/>
</dbReference>
<dbReference type="InterPro" id="IPR011004">
    <property type="entry name" value="Trimer_LpxA-like_sf"/>
</dbReference>
<dbReference type="SMART" id="SM01294">
    <property type="entry name" value="PKS_PP_betabranch"/>
    <property type="match status" value="1"/>
</dbReference>
<dbReference type="Pfam" id="PF23024">
    <property type="entry name" value="AMP-dom_DIP2-like"/>
    <property type="match status" value="1"/>
</dbReference>
<name>D8S4R0_SELML</name>
<dbReference type="EMBL" id="GL377602">
    <property type="protein sequence ID" value="EFJ20474.1"/>
    <property type="molecule type" value="Genomic_DNA"/>
</dbReference>
<dbReference type="GO" id="GO:0016874">
    <property type="term" value="F:ligase activity"/>
    <property type="evidence" value="ECO:0007669"/>
    <property type="project" value="UniProtKB-KW"/>
</dbReference>
<dbReference type="Gene3D" id="1.10.1200.10">
    <property type="entry name" value="ACP-like"/>
    <property type="match status" value="2"/>
</dbReference>
<dbReference type="GO" id="GO:0016491">
    <property type="term" value="F:oxidoreductase activity"/>
    <property type="evidence" value="ECO:0007669"/>
    <property type="project" value="InterPro"/>
</dbReference>
<dbReference type="InterPro" id="IPR040097">
    <property type="entry name" value="FAAL/FAAC"/>
</dbReference>
<dbReference type="InterPro" id="IPR020835">
    <property type="entry name" value="Catalase_sf"/>
</dbReference>
<evidence type="ECO:0000256" key="6">
    <source>
        <dbReference type="SAM" id="MobiDB-lite"/>
    </source>
</evidence>
<dbReference type="KEGG" id="smo:SELMODRAFT_108866"/>
<feature type="transmembrane region" description="Helical" evidence="7">
    <location>
        <begin position="1355"/>
        <end position="1377"/>
    </location>
</feature>
<evidence type="ECO:0000256" key="7">
    <source>
        <dbReference type="SAM" id="Phobius"/>
    </source>
</evidence>
<dbReference type="SUPFAM" id="SSF47336">
    <property type="entry name" value="ACP-like"/>
    <property type="match status" value="2"/>
</dbReference>
<feature type="domain" description="Carrier" evidence="8">
    <location>
        <begin position="1189"/>
        <end position="1263"/>
    </location>
</feature>
<dbReference type="InterPro" id="IPR020806">
    <property type="entry name" value="PKS_PP-bd"/>
</dbReference>
<feature type="transmembrane region" description="Helical" evidence="7">
    <location>
        <begin position="2231"/>
        <end position="2252"/>
    </location>
</feature>
<dbReference type="GO" id="GO:0020037">
    <property type="term" value="F:heme binding"/>
    <property type="evidence" value="ECO:0007669"/>
    <property type="project" value="InterPro"/>
</dbReference>
<feature type="transmembrane region" description="Helical" evidence="7">
    <location>
        <begin position="1383"/>
        <end position="1402"/>
    </location>
</feature>
<feature type="compositionally biased region" description="Basic and acidic residues" evidence="6">
    <location>
        <begin position="2037"/>
        <end position="2046"/>
    </location>
</feature>
<dbReference type="Gramene" id="EFJ20474">
    <property type="protein sequence ID" value="EFJ20474"/>
    <property type="gene ID" value="SELMODRAFT_108866"/>
</dbReference>
<keyword evidence="5" id="KW-0443">Lipid metabolism</keyword>
<dbReference type="GO" id="GO:0008610">
    <property type="term" value="P:lipid biosynthetic process"/>
    <property type="evidence" value="ECO:0007669"/>
    <property type="project" value="InterPro"/>
</dbReference>
<keyword evidence="7" id="KW-0472">Membrane</keyword>
<dbReference type="InterPro" id="IPR020845">
    <property type="entry name" value="AMP-binding_CS"/>
</dbReference>
<evidence type="ECO:0000256" key="5">
    <source>
        <dbReference type="ARBA" id="ARBA00023098"/>
    </source>
</evidence>
<dbReference type="PROSITE" id="PS00455">
    <property type="entry name" value="AMP_BINDING"/>
    <property type="match status" value="1"/>
</dbReference>
<dbReference type="OMA" id="EEMDMKY"/>
<dbReference type="InterPro" id="IPR042099">
    <property type="entry name" value="ANL_N_sf"/>
</dbReference>
<dbReference type="PRINTS" id="PR00419">
    <property type="entry name" value="ADXRDTASE"/>
</dbReference>
<dbReference type="STRING" id="88036.D8S4R0"/>
<dbReference type="InterPro" id="IPR036736">
    <property type="entry name" value="ACP-like_sf"/>
</dbReference>
<keyword evidence="10" id="KW-1185">Reference proteome</keyword>
<dbReference type="PROSITE" id="PS50075">
    <property type="entry name" value="CARRIER"/>
    <property type="match status" value="2"/>
</dbReference>